<evidence type="ECO:0000313" key="3">
    <source>
        <dbReference type="EMBL" id="TKR22331.1"/>
    </source>
</evidence>
<evidence type="ECO:0000313" key="4">
    <source>
        <dbReference type="Proteomes" id="UP000308121"/>
    </source>
</evidence>
<feature type="domain" description="AB hydrolase-1" evidence="2">
    <location>
        <begin position="30"/>
        <end position="253"/>
    </location>
</feature>
<name>A0A7Z8JXU7_9CELL</name>
<dbReference type="Pfam" id="PF00561">
    <property type="entry name" value="Abhydrolase_1"/>
    <property type="match status" value="1"/>
</dbReference>
<proteinExistence type="predicted"/>
<dbReference type="OrthoDB" id="8957634at2"/>
<dbReference type="GO" id="GO:0016787">
    <property type="term" value="F:hydrolase activity"/>
    <property type="evidence" value="ECO:0007669"/>
    <property type="project" value="UniProtKB-KW"/>
</dbReference>
<organism evidence="3 4">
    <name type="scientific">Cellulomonas hominis</name>
    <dbReference type="NCBI Taxonomy" id="156981"/>
    <lineage>
        <taxon>Bacteria</taxon>
        <taxon>Bacillati</taxon>
        <taxon>Actinomycetota</taxon>
        <taxon>Actinomycetes</taxon>
        <taxon>Micrococcales</taxon>
        <taxon>Cellulomonadaceae</taxon>
        <taxon>Cellulomonas</taxon>
    </lineage>
</organism>
<gene>
    <name evidence="3" type="ORF">FA014_17010</name>
</gene>
<dbReference type="InterPro" id="IPR029058">
    <property type="entry name" value="AB_hydrolase_fold"/>
</dbReference>
<dbReference type="SUPFAM" id="SSF53474">
    <property type="entry name" value="alpha/beta-Hydrolases"/>
    <property type="match status" value="1"/>
</dbReference>
<dbReference type="EMBL" id="SZYE01000203">
    <property type="protein sequence ID" value="TKR22331.1"/>
    <property type="molecule type" value="Genomic_DNA"/>
</dbReference>
<dbReference type="Gene3D" id="3.40.50.1820">
    <property type="entry name" value="alpha/beta hydrolase"/>
    <property type="match status" value="1"/>
</dbReference>
<dbReference type="InterPro" id="IPR000073">
    <property type="entry name" value="AB_hydrolase_1"/>
</dbReference>
<accession>A0A7Z8JXU7</accession>
<dbReference type="PANTHER" id="PTHR43433">
    <property type="entry name" value="HYDROLASE, ALPHA/BETA FOLD FAMILY PROTEIN"/>
    <property type="match status" value="1"/>
</dbReference>
<comment type="caution">
    <text evidence="3">The sequence shown here is derived from an EMBL/GenBank/DDBJ whole genome shotgun (WGS) entry which is preliminary data.</text>
</comment>
<dbReference type="PANTHER" id="PTHR43433:SF5">
    <property type="entry name" value="AB HYDROLASE-1 DOMAIN-CONTAINING PROTEIN"/>
    <property type="match status" value="1"/>
</dbReference>
<feature type="region of interest" description="Disordered" evidence="1">
    <location>
        <begin position="1"/>
        <end position="22"/>
    </location>
</feature>
<dbReference type="PRINTS" id="PR00111">
    <property type="entry name" value="ABHYDROLASE"/>
</dbReference>
<dbReference type="InterPro" id="IPR050471">
    <property type="entry name" value="AB_hydrolase"/>
</dbReference>
<dbReference type="Proteomes" id="UP000308121">
    <property type="component" value="Unassembled WGS sequence"/>
</dbReference>
<feature type="compositionally biased region" description="Low complexity" evidence="1">
    <location>
        <begin position="7"/>
        <end position="17"/>
    </location>
</feature>
<reference evidence="3 4" key="1">
    <citation type="submission" date="2019-05" db="EMBL/GenBank/DDBJ databases">
        <title>Genome sequence of Cellulomonas hominis strain CS1.</title>
        <authorList>
            <person name="Belmont J."/>
            <person name="Maclea K.S."/>
        </authorList>
    </citation>
    <scope>NUCLEOTIDE SEQUENCE [LARGE SCALE GENOMIC DNA]</scope>
    <source>
        <strain evidence="3 4">CS1</strain>
    </source>
</reference>
<evidence type="ECO:0000259" key="2">
    <source>
        <dbReference type="Pfam" id="PF00561"/>
    </source>
</evidence>
<sequence>MTRSLPDTTRTATADDGTPLRWRDQGAGSPVLLLQGQATAVAGWDRVAADLATEFRVLRTEQRGVAGTAPGPGGRVPDGLTTRDLARDVRAVLDAAGVARVQVVGHSMGGKIAQWLAVDAPERVASLVLLATSAGPGDGVPRDAAAHRLLLGGDGTARTRLFFDDAWAAAHPEEVRAFFALDADRPTLRALYRASTEHAALDVLGRVAAPTLVVHGTEDRLAALASAERLAAEVPGARLVAVPGARHGLHLDSAEAAAAVRAFLRAHAGG</sequence>
<dbReference type="AlphaFoldDB" id="A0A7Z8JXU7"/>
<keyword evidence="3" id="KW-0378">Hydrolase</keyword>
<evidence type="ECO:0000256" key="1">
    <source>
        <dbReference type="SAM" id="MobiDB-lite"/>
    </source>
</evidence>
<dbReference type="RefSeq" id="WP_154730823.1">
    <property type="nucleotide sequence ID" value="NZ_SZYE01000203.1"/>
</dbReference>
<protein>
    <submittedName>
        <fullName evidence="3">Alpha/beta hydrolase</fullName>
    </submittedName>
</protein>